<evidence type="ECO:0008006" key="3">
    <source>
        <dbReference type="Google" id="ProtNLM"/>
    </source>
</evidence>
<sequence length="155" mass="17846">MAKLKYTDGWKYRTEETIEVQIDFHPQQNIVTSYGSFDITGKVIIFKGYSFDGPSGPCKWLSELPLGVGWLYRRFALMQIFLGALVHDFLYQLIREEYLNGRMWRQLADHIFRVIIRRNGTSGIRAWWIYTGVRIGGGPSADKRGTKPILTAPAQ</sequence>
<dbReference type="Proteomes" id="UP000034588">
    <property type="component" value="Unassembled WGS sequence"/>
</dbReference>
<accession>A0A0G1VV68</accession>
<dbReference type="EMBL" id="LCQD01000046">
    <property type="protein sequence ID" value="KKW10180.1"/>
    <property type="molecule type" value="Genomic_DNA"/>
</dbReference>
<organism evidence="1 2">
    <name type="scientific">Candidatus Gottesmanbacteria bacterium GW2011_GWB1_49_7</name>
    <dbReference type="NCBI Taxonomy" id="1618448"/>
    <lineage>
        <taxon>Bacteria</taxon>
        <taxon>Candidatus Gottesmaniibacteriota</taxon>
    </lineage>
</organism>
<dbReference type="InterPro" id="IPR010767">
    <property type="entry name" value="Phage_CGC-2007_Cje0229"/>
</dbReference>
<reference evidence="1 2" key="1">
    <citation type="journal article" date="2015" name="Nature">
        <title>rRNA introns, odd ribosomes, and small enigmatic genomes across a large radiation of phyla.</title>
        <authorList>
            <person name="Brown C.T."/>
            <person name="Hug L.A."/>
            <person name="Thomas B.C."/>
            <person name="Sharon I."/>
            <person name="Castelle C.J."/>
            <person name="Singh A."/>
            <person name="Wilkins M.J."/>
            <person name="Williams K.H."/>
            <person name="Banfield J.F."/>
        </authorList>
    </citation>
    <scope>NUCLEOTIDE SEQUENCE [LARGE SCALE GENOMIC DNA]</scope>
</reference>
<evidence type="ECO:0000313" key="1">
    <source>
        <dbReference type="EMBL" id="KKW10180.1"/>
    </source>
</evidence>
<comment type="caution">
    <text evidence="1">The sequence shown here is derived from an EMBL/GenBank/DDBJ whole genome shotgun (WGS) entry which is preliminary data.</text>
</comment>
<proteinExistence type="predicted"/>
<dbReference type="Pfam" id="PF07087">
    <property type="entry name" value="DUF1353"/>
    <property type="match status" value="1"/>
</dbReference>
<evidence type="ECO:0000313" key="2">
    <source>
        <dbReference type="Proteomes" id="UP000034588"/>
    </source>
</evidence>
<protein>
    <recommendedName>
        <fullName evidence="3">DUF1353 domain-containing protein</fullName>
    </recommendedName>
</protein>
<name>A0A0G1VV68_9BACT</name>
<gene>
    <name evidence="1" type="ORF">UY48_C0046G0004</name>
</gene>
<dbReference type="AlphaFoldDB" id="A0A0G1VV68"/>